<name>A0A409XVS1_PSICY</name>
<dbReference type="AlphaFoldDB" id="A0A409XVS1"/>
<evidence type="ECO:0000313" key="1">
    <source>
        <dbReference type="EMBL" id="PPQ94852.1"/>
    </source>
</evidence>
<accession>A0A409XVS1</accession>
<evidence type="ECO:0000313" key="2">
    <source>
        <dbReference type="Proteomes" id="UP000283269"/>
    </source>
</evidence>
<sequence length="108" mass="12391">MDGTLNKKGMISTFVELNLTIGNRTNKEILFVSGLGRQKIILGLPWLQKRNPDIDWETGRVKWRVSKSIRSTTMEEELEETELIMDTTDAPLEDFNALILSKQKTPKK</sequence>
<protein>
    <submittedName>
        <fullName evidence="1">Uncharacterized protein</fullName>
    </submittedName>
</protein>
<dbReference type="InterPro" id="IPR021109">
    <property type="entry name" value="Peptidase_aspartic_dom_sf"/>
</dbReference>
<proteinExistence type="predicted"/>
<comment type="caution">
    <text evidence="1">The sequence shown here is derived from an EMBL/GenBank/DDBJ whole genome shotgun (WGS) entry which is preliminary data.</text>
</comment>
<dbReference type="Gene3D" id="2.40.70.10">
    <property type="entry name" value="Acid Proteases"/>
    <property type="match status" value="1"/>
</dbReference>
<organism evidence="1 2">
    <name type="scientific">Psilocybe cyanescens</name>
    <dbReference type="NCBI Taxonomy" id="93625"/>
    <lineage>
        <taxon>Eukaryota</taxon>
        <taxon>Fungi</taxon>
        <taxon>Dikarya</taxon>
        <taxon>Basidiomycota</taxon>
        <taxon>Agaricomycotina</taxon>
        <taxon>Agaricomycetes</taxon>
        <taxon>Agaricomycetidae</taxon>
        <taxon>Agaricales</taxon>
        <taxon>Agaricineae</taxon>
        <taxon>Strophariaceae</taxon>
        <taxon>Psilocybe</taxon>
    </lineage>
</organism>
<dbReference type="EMBL" id="NHYD01000223">
    <property type="protein sequence ID" value="PPQ94852.1"/>
    <property type="molecule type" value="Genomic_DNA"/>
</dbReference>
<dbReference type="STRING" id="93625.A0A409XVS1"/>
<keyword evidence="2" id="KW-1185">Reference proteome</keyword>
<dbReference type="Proteomes" id="UP000283269">
    <property type="component" value="Unassembled WGS sequence"/>
</dbReference>
<gene>
    <name evidence="1" type="ORF">CVT25_007238</name>
</gene>
<reference evidence="1 2" key="1">
    <citation type="journal article" date="2018" name="Evol. Lett.">
        <title>Horizontal gene cluster transfer increased hallucinogenic mushroom diversity.</title>
        <authorList>
            <person name="Reynolds H.T."/>
            <person name="Vijayakumar V."/>
            <person name="Gluck-Thaler E."/>
            <person name="Korotkin H.B."/>
            <person name="Matheny P.B."/>
            <person name="Slot J.C."/>
        </authorList>
    </citation>
    <scope>NUCLEOTIDE SEQUENCE [LARGE SCALE GENOMIC DNA]</scope>
    <source>
        <strain evidence="1 2">2631</strain>
    </source>
</reference>
<dbReference type="OrthoDB" id="128646at2759"/>
<dbReference type="InParanoid" id="A0A409XVS1"/>